<feature type="transmembrane region" description="Helical" evidence="1">
    <location>
        <begin position="169"/>
        <end position="190"/>
    </location>
</feature>
<evidence type="ECO:0000313" key="3">
    <source>
        <dbReference type="Proteomes" id="UP000004828"/>
    </source>
</evidence>
<keyword evidence="1" id="KW-0472">Membrane</keyword>
<dbReference type="Gene3D" id="1.10.1760.20">
    <property type="match status" value="1"/>
</dbReference>
<proteinExistence type="predicted"/>
<protein>
    <recommendedName>
        <fullName evidence="4">Folate transporter FolT</fullName>
    </recommendedName>
</protein>
<organism evidence="2 3">
    <name type="scientific">Roseburia intestinalis L1-82</name>
    <dbReference type="NCBI Taxonomy" id="536231"/>
    <lineage>
        <taxon>Bacteria</taxon>
        <taxon>Bacillati</taxon>
        <taxon>Bacillota</taxon>
        <taxon>Clostridia</taxon>
        <taxon>Lachnospirales</taxon>
        <taxon>Lachnospiraceae</taxon>
        <taxon>Roseburia</taxon>
    </lineage>
</organism>
<dbReference type="Proteomes" id="UP000004828">
    <property type="component" value="Unassembled WGS sequence"/>
</dbReference>
<dbReference type="Pfam" id="PF12822">
    <property type="entry name" value="ECF_trnsprt"/>
    <property type="match status" value="1"/>
</dbReference>
<dbReference type="EMBL" id="ABYJ02000297">
    <property type="protein sequence ID" value="EEU98707.1"/>
    <property type="molecule type" value="Genomic_DNA"/>
</dbReference>
<feature type="transmembrane region" description="Helical" evidence="1">
    <location>
        <begin position="134"/>
        <end position="157"/>
    </location>
</feature>
<keyword evidence="1" id="KW-1133">Transmembrane helix</keyword>
<dbReference type="HOGENOM" id="CLU_098232_0_1_9"/>
<evidence type="ECO:0008006" key="4">
    <source>
        <dbReference type="Google" id="ProtNLM"/>
    </source>
</evidence>
<evidence type="ECO:0000256" key="1">
    <source>
        <dbReference type="SAM" id="Phobius"/>
    </source>
</evidence>
<evidence type="ECO:0000313" key="2">
    <source>
        <dbReference type="EMBL" id="EEU98707.1"/>
    </source>
</evidence>
<gene>
    <name evidence="2" type="ORF">ROSINTL182_09418</name>
</gene>
<dbReference type="GO" id="GO:0022857">
    <property type="term" value="F:transmembrane transporter activity"/>
    <property type="evidence" value="ECO:0007669"/>
    <property type="project" value="InterPro"/>
</dbReference>
<dbReference type="InterPro" id="IPR024529">
    <property type="entry name" value="ECF_trnsprt_substrate-spec"/>
</dbReference>
<dbReference type="InterPro" id="IPR030949">
    <property type="entry name" value="ECF_S_folate_fam"/>
</dbReference>
<accession>C7GHJ7</accession>
<sequence>MSPLCGFRKLLRKEAFFMKKLKELYQQSLQELCHTKTVVLCGLLAALAIVLSMVASIQLGPYIKIGFSGLPNRIVEFLFGPAVGCLFGGALDLLKYVLKPDGPFFFGFTFNAMLSGLIYGTLLYRRPVSIKRIVIAEFFVKLVINCGLNTLWISMLYGKGFIALLGPRVIKNVIMLPIDSFILFFALTYAKKIAAQFGFFTVKSGAKERA</sequence>
<keyword evidence="1" id="KW-0812">Transmembrane</keyword>
<dbReference type="AlphaFoldDB" id="C7GHJ7"/>
<reference evidence="2 3" key="1">
    <citation type="submission" date="2009-08" db="EMBL/GenBank/DDBJ databases">
        <authorList>
            <person name="Weinstock G."/>
            <person name="Sodergren E."/>
            <person name="Clifton S."/>
            <person name="Fulton L."/>
            <person name="Fulton B."/>
            <person name="Courtney L."/>
            <person name="Fronick C."/>
            <person name="Harrison M."/>
            <person name="Strong C."/>
            <person name="Farmer C."/>
            <person name="Delahaunty K."/>
            <person name="Markovic C."/>
            <person name="Hall O."/>
            <person name="Minx P."/>
            <person name="Tomlinson C."/>
            <person name="Mitreva M."/>
            <person name="Nelson J."/>
            <person name="Hou S."/>
            <person name="Wollam A."/>
            <person name="Pepin K.H."/>
            <person name="Johnson M."/>
            <person name="Bhonagiri V."/>
            <person name="Nash W.E."/>
            <person name="Warren W."/>
            <person name="Chinwalla A."/>
            <person name="Mardis E.R."/>
            <person name="Wilson R.K."/>
        </authorList>
    </citation>
    <scope>NUCLEOTIDE SEQUENCE [LARGE SCALE GENOMIC DNA]</scope>
    <source>
        <strain evidence="2 3">L1-82</strain>
    </source>
</reference>
<comment type="caution">
    <text evidence="2">The sequence shown here is derived from an EMBL/GenBank/DDBJ whole genome shotgun (WGS) entry which is preliminary data.</text>
</comment>
<dbReference type="NCBIfam" id="TIGR04518">
    <property type="entry name" value="ECF_S_folT_fam"/>
    <property type="match status" value="1"/>
</dbReference>
<feature type="transmembrane region" description="Helical" evidence="1">
    <location>
        <begin position="37"/>
        <end position="57"/>
    </location>
</feature>
<name>C7GHJ7_9FIRM</name>
<feature type="transmembrane region" description="Helical" evidence="1">
    <location>
        <begin position="104"/>
        <end position="122"/>
    </location>
</feature>